<keyword evidence="3" id="KW-0238">DNA-binding</keyword>
<dbReference type="Proteomes" id="UP000483802">
    <property type="component" value="Unassembled WGS sequence"/>
</dbReference>
<feature type="compositionally biased region" description="Gly residues" evidence="5">
    <location>
        <begin position="154"/>
        <end position="165"/>
    </location>
</feature>
<dbReference type="SUPFAM" id="SSF53850">
    <property type="entry name" value="Periplasmic binding protein-like II"/>
    <property type="match status" value="1"/>
</dbReference>
<dbReference type="Gene3D" id="3.40.190.10">
    <property type="entry name" value="Periplasmic binding protein-like II"/>
    <property type="match status" value="2"/>
</dbReference>
<evidence type="ECO:0000256" key="4">
    <source>
        <dbReference type="ARBA" id="ARBA00023163"/>
    </source>
</evidence>
<comment type="caution">
    <text evidence="7">The sequence shown here is derived from an EMBL/GenBank/DDBJ whole genome shotgun (WGS) entry which is preliminary data.</text>
</comment>
<dbReference type="CDD" id="cd08414">
    <property type="entry name" value="PBP2_LTTR_aromatics_like"/>
    <property type="match status" value="1"/>
</dbReference>
<protein>
    <submittedName>
        <fullName evidence="7">LysR family transcriptional regulator</fullName>
    </submittedName>
</protein>
<reference evidence="7 8" key="1">
    <citation type="submission" date="2019-11" db="EMBL/GenBank/DDBJ databases">
        <title>Streptomyces typhae sp. nov., a novel endophytic actinomycete isolated from the root of cattail pollen (Typha angustifolia L.).</title>
        <authorList>
            <person name="Peng C."/>
        </authorList>
    </citation>
    <scope>NUCLEOTIDE SEQUENCE [LARGE SCALE GENOMIC DNA]</scope>
    <source>
        <strain evidence="8">p1417</strain>
    </source>
</reference>
<dbReference type="PROSITE" id="PS50931">
    <property type="entry name" value="HTH_LYSR"/>
    <property type="match status" value="1"/>
</dbReference>
<evidence type="ECO:0000256" key="2">
    <source>
        <dbReference type="ARBA" id="ARBA00023015"/>
    </source>
</evidence>
<dbReference type="EMBL" id="WPNZ01000005">
    <property type="protein sequence ID" value="MVO85262.1"/>
    <property type="molecule type" value="Genomic_DNA"/>
</dbReference>
<evidence type="ECO:0000313" key="7">
    <source>
        <dbReference type="EMBL" id="MVO85262.1"/>
    </source>
</evidence>
<sequence>MDADERGDVATGGGLRGGEPLGGEPLGGGSAVSAGGGGSGEPLGNGGSHVSARGGESGEPLGNGGSHVSARGGESGEPLGDRGSGEPVGDRGSHVSARGGGSGEPLDDRRSRVSARGGGSGEPLDDRRSRVSARGGRSGEPLGDRGSHVSAVGSGEGRAPGSGAGGVELRHLRALVAIGAEGTITDAAIALGVSQPALSRTLRQTESRLGTRLVDRSTRHLALTDAGRRLVDHAHRILALVDDALADTVAAEGRPLRIGFAWGALGRHTVPLLRAWRESRPDIPAQVLRRDDPEAALRRGEVDLALLRTRPRPGGGLVCVPLLSERRVAALPVDHALAGRDSVRLTDLSAESVVICATAATTAAHLWPAGQRPRTFEVPGADEWLTTIATGDAVGVTADSSTHSHQHPGVRYLPLADAPSVTVFLAHTRTGRHPATAEFIAHTTRLLAATAAAGPL</sequence>
<keyword evidence="8" id="KW-1185">Reference proteome</keyword>
<dbReference type="GO" id="GO:0003700">
    <property type="term" value="F:DNA-binding transcription factor activity"/>
    <property type="evidence" value="ECO:0007669"/>
    <property type="project" value="InterPro"/>
</dbReference>
<dbReference type="InterPro" id="IPR036388">
    <property type="entry name" value="WH-like_DNA-bd_sf"/>
</dbReference>
<keyword evidence="2" id="KW-0805">Transcription regulation</keyword>
<dbReference type="InterPro" id="IPR000847">
    <property type="entry name" value="LysR_HTH_N"/>
</dbReference>
<feature type="compositionally biased region" description="Gly residues" evidence="5">
    <location>
        <begin position="55"/>
        <end position="65"/>
    </location>
</feature>
<dbReference type="RefSeq" id="WP_157165336.1">
    <property type="nucleotide sequence ID" value="NZ_WPNZ01000005.1"/>
</dbReference>
<organism evidence="7 8">
    <name type="scientific">Streptomyces typhae</name>
    <dbReference type="NCBI Taxonomy" id="2681492"/>
    <lineage>
        <taxon>Bacteria</taxon>
        <taxon>Bacillati</taxon>
        <taxon>Actinomycetota</taxon>
        <taxon>Actinomycetes</taxon>
        <taxon>Kitasatosporales</taxon>
        <taxon>Streptomycetaceae</taxon>
        <taxon>Streptomyces</taxon>
    </lineage>
</organism>
<feature type="domain" description="HTH lysR-type" evidence="6">
    <location>
        <begin position="167"/>
        <end position="224"/>
    </location>
</feature>
<dbReference type="PANTHER" id="PTHR30346">
    <property type="entry name" value="TRANSCRIPTIONAL DUAL REGULATOR HCAR-RELATED"/>
    <property type="match status" value="1"/>
</dbReference>
<evidence type="ECO:0000256" key="5">
    <source>
        <dbReference type="SAM" id="MobiDB-lite"/>
    </source>
</evidence>
<comment type="similarity">
    <text evidence="1">Belongs to the LysR transcriptional regulatory family.</text>
</comment>
<dbReference type="InterPro" id="IPR036390">
    <property type="entry name" value="WH_DNA-bd_sf"/>
</dbReference>
<dbReference type="Gene3D" id="1.10.10.10">
    <property type="entry name" value="Winged helix-like DNA-binding domain superfamily/Winged helix DNA-binding domain"/>
    <property type="match status" value="1"/>
</dbReference>
<name>A0A6L6WSM0_9ACTN</name>
<proteinExistence type="inferred from homology"/>
<evidence type="ECO:0000313" key="8">
    <source>
        <dbReference type="Proteomes" id="UP000483802"/>
    </source>
</evidence>
<evidence type="ECO:0000256" key="1">
    <source>
        <dbReference type="ARBA" id="ARBA00009437"/>
    </source>
</evidence>
<dbReference type="Pfam" id="PF03466">
    <property type="entry name" value="LysR_substrate"/>
    <property type="match status" value="1"/>
</dbReference>
<feature type="compositionally biased region" description="Gly residues" evidence="5">
    <location>
        <begin position="10"/>
        <end position="47"/>
    </location>
</feature>
<evidence type="ECO:0000259" key="6">
    <source>
        <dbReference type="PROSITE" id="PS50931"/>
    </source>
</evidence>
<dbReference type="AlphaFoldDB" id="A0A6L6WSM0"/>
<dbReference type="SUPFAM" id="SSF46785">
    <property type="entry name" value="Winged helix' DNA-binding domain"/>
    <property type="match status" value="1"/>
</dbReference>
<dbReference type="GO" id="GO:0032993">
    <property type="term" value="C:protein-DNA complex"/>
    <property type="evidence" value="ECO:0007669"/>
    <property type="project" value="TreeGrafter"/>
</dbReference>
<feature type="region of interest" description="Disordered" evidence="5">
    <location>
        <begin position="1"/>
        <end position="165"/>
    </location>
</feature>
<dbReference type="FunFam" id="1.10.10.10:FF:000001">
    <property type="entry name" value="LysR family transcriptional regulator"/>
    <property type="match status" value="1"/>
</dbReference>
<keyword evidence="4" id="KW-0804">Transcription</keyword>
<gene>
    <name evidence="7" type="ORF">GPA10_10975</name>
</gene>
<dbReference type="PANTHER" id="PTHR30346:SF0">
    <property type="entry name" value="HCA OPERON TRANSCRIPTIONAL ACTIVATOR HCAR"/>
    <property type="match status" value="1"/>
</dbReference>
<feature type="compositionally biased region" description="Basic and acidic residues" evidence="5">
    <location>
        <begin position="79"/>
        <end position="93"/>
    </location>
</feature>
<dbReference type="InterPro" id="IPR005119">
    <property type="entry name" value="LysR_subst-bd"/>
</dbReference>
<dbReference type="Pfam" id="PF00126">
    <property type="entry name" value="HTH_1"/>
    <property type="match status" value="1"/>
</dbReference>
<evidence type="ECO:0000256" key="3">
    <source>
        <dbReference type="ARBA" id="ARBA00023125"/>
    </source>
</evidence>
<dbReference type="GO" id="GO:0003677">
    <property type="term" value="F:DNA binding"/>
    <property type="evidence" value="ECO:0007669"/>
    <property type="project" value="UniProtKB-KW"/>
</dbReference>
<accession>A0A6L6WSM0</accession>